<dbReference type="Gene3D" id="1.20.5.1500">
    <property type="match status" value="1"/>
</dbReference>
<feature type="compositionally biased region" description="Basic and acidic residues" evidence="7">
    <location>
        <begin position="115"/>
        <end position="132"/>
    </location>
</feature>
<name>A0AAN6UPR1_9PEZI</name>
<sequence>MATGDTVPPLALSSPPPPLLDNSPSNLSSPLSDVEDKDTYGDDVDLDMRDHSYMHATPNQNGTADHQDLGADSDSDDSKLSDVDLNDSEAETERLYGTPPKSGTTRDIVNTAGDVGHRQFTDRRDRTFERSPSKLHQQLQADVEAENATNHRNSASEGEDEDDDISMASSEPDFDAGKERRLRSPTLAKKSQTIPSTDTTISQLVRRASAESRKRKRSPRAETSESEQPLKKRTGPIDAADRELSTDDMAMVDDEGIATNPHSGNHTAEEDDNEEPVATTEAKEELPDQVDEDVVVPSRPKKGRRSPTKKKKSKSPEEAGAQDHATDEPAEDADVRSLEVPTPQGEDDHVDGVDEEAEAAHRNEEELERKKAAWDELLAIEKQFSSFRERLYQERLEQLNQEEAMLTSDNPTHPEYVAMLQCLEERRSEKIRLSSLEMQFKLSVLRHRAVAERAQIMSQFYQAVRESREKILEELGQEWYEIQQERRRFANTIPDYGIRFPATRAQAVRNAVSYNKEVAVLSGFAKHIGFPAAPTINGASDEQLEADLEAIQNSREPAPRQERTQLPVFRPDPVFRADYSTAAGLSFEQSLGTAGEQFIEQTPWANPNHPSHQAQRQQAHRDANNPQPTHAGPSSSSAPRRHSHQPPAGLFSSGTSTTIFNGDPPAPTQKTHSSVVPEVFKGSKVAGAESLRREPAIQAS</sequence>
<dbReference type="SMART" id="SM01401">
    <property type="entry name" value="Sds3"/>
    <property type="match status" value="1"/>
</dbReference>
<dbReference type="FunFam" id="1.20.5.1500:FF:000002">
    <property type="entry name" value="breast cancer metastasis-suppressor 1-like protein-A"/>
    <property type="match status" value="1"/>
</dbReference>
<accession>A0AAN6UPR1</accession>
<feature type="region of interest" description="Disordered" evidence="7">
    <location>
        <begin position="1"/>
        <end position="366"/>
    </location>
</feature>
<keyword evidence="4" id="KW-0804">Transcription</keyword>
<evidence type="ECO:0000256" key="5">
    <source>
        <dbReference type="ARBA" id="ARBA00023242"/>
    </source>
</evidence>
<feature type="compositionally biased region" description="Basic and acidic residues" evidence="7">
    <location>
        <begin position="346"/>
        <end position="366"/>
    </location>
</feature>
<evidence type="ECO:0000256" key="4">
    <source>
        <dbReference type="ARBA" id="ARBA00023163"/>
    </source>
</evidence>
<comment type="caution">
    <text evidence="8">The sequence shown here is derived from an EMBL/GenBank/DDBJ whole genome shotgun (WGS) entry which is preliminary data.</text>
</comment>
<comment type="subcellular location">
    <subcellularLocation>
        <location evidence="1">Nucleus</location>
    </subcellularLocation>
</comment>
<proteinExistence type="inferred from homology"/>
<feature type="compositionally biased region" description="Polar residues" evidence="7">
    <location>
        <begin position="602"/>
        <end position="611"/>
    </location>
</feature>
<comment type="similarity">
    <text evidence="6">Belongs to the BRMS1 family.</text>
</comment>
<keyword evidence="9" id="KW-1185">Reference proteome</keyword>
<dbReference type="PANTHER" id="PTHR21964">
    <property type="entry name" value="BREAST CANCER METASTASIS-SUPPRESSOR 1"/>
    <property type="match status" value="1"/>
</dbReference>
<evidence type="ECO:0000313" key="8">
    <source>
        <dbReference type="EMBL" id="KAK4136684.1"/>
    </source>
</evidence>
<feature type="compositionally biased region" description="Basic residues" evidence="7">
    <location>
        <begin position="299"/>
        <end position="313"/>
    </location>
</feature>
<protein>
    <recommendedName>
        <fullName evidence="10">Transcriptional regulatory protein DEP1</fullName>
    </recommendedName>
</protein>
<evidence type="ECO:0000256" key="1">
    <source>
        <dbReference type="ARBA" id="ARBA00004123"/>
    </source>
</evidence>
<organism evidence="8 9">
    <name type="scientific">Trichocladium antarcticum</name>
    <dbReference type="NCBI Taxonomy" id="1450529"/>
    <lineage>
        <taxon>Eukaryota</taxon>
        <taxon>Fungi</taxon>
        <taxon>Dikarya</taxon>
        <taxon>Ascomycota</taxon>
        <taxon>Pezizomycotina</taxon>
        <taxon>Sordariomycetes</taxon>
        <taxon>Sordariomycetidae</taxon>
        <taxon>Sordariales</taxon>
        <taxon>Chaetomiaceae</taxon>
        <taxon>Trichocladium</taxon>
    </lineage>
</organism>
<dbReference type="Pfam" id="PF08598">
    <property type="entry name" value="Sds3"/>
    <property type="match status" value="1"/>
</dbReference>
<reference evidence="8" key="1">
    <citation type="journal article" date="2023" name="Mol. Phylogenet. Evol.">
        <title>Genome-scale phylogeny and comparative genomics of the fungal order Sordariales.</title>
        <authorList>
            <person name="Hensen N."/>
            <person name="Bonometti L."/>
            <person name="Westerberg I."/>
            <person name="Brannstrom I.O."/>
            <person name="Guillou S."/>
            <person name="Cros-Aarteil S."/>
            <person name="Calhoun S."/>
            <person name="Haridas S."/>
            <person name="Kuo A."/>
            <person name="Mondo S."/>
            <person name="Pangilinan J."/>
            <person name="Riley R."/>
            <person name="LaButti K."/>
            <person name="Andreopoulos B."/>
            <person name="Lipzen A."/>
            <person name="Chen C."/>
            <person name="Yan M."/>
            <person name="Daum C."/>
            <person name="Ng V."/>
            <person name="Clum A."/>
            <person name="Steindorff A."/>
            <person name="Ohm R.A."/>
            <person name="Martin F."/>
            <person name="Silar P."/>
            <person name="Natvig D.O."/>
            <person name="Lalanne C."/>
            <person name="Gautier V."/>
            <person name="Ament-Velasquez S.L."/>
            <person name="Kruys A."/>
            <person name="Hutchinson M.I."/>
            <person name="Powell A.J."/>
            <person name="Barry K."/>
            <person name="Miller A.N."/>
            <person name="Grigoriev I.V."/>
            <person name="Debuchy R."/>
            <person name="Gladieux P."/>
            <person name="Hiltunen Thoren M."/>
            <person name="Johannesson H."/>
        </authorList>
    </citation>
    <scope>NUCLEOTIDE SEQUENCE</scope>
    <source>
        <strain evidence="8">CBS 123565</strain>
    </source>
</reference>
<evidence type="ECO:0008006" key="10">
    <source>
        <dbReference type="Google" id="ProtNLM"/>
    </source>
</evidence>
<dbReference type="GO" id="GO:0005654">
    <property type="term" value="C:nucleoplasm"/>
    <property type="evidence" value="ECO:0007669"/>
    <property type="project" value="UniProtKB-ARBA"/>
</dbReference>
<evidence type="ECO:0000313" key="9">
    <source>
        <dbReference type="Proteomes" id="UP001304895"/>
    </source>
</evidence>
<dbReference type="AlphaFoldDB" id="A0AAN6UPR1"/>
<dbReference type="InterPro" id="IPR013907">
    <property type="entry name" value="Sds3"/>
</dbReference>
<feature type="compositionally biased region" description="Polar residues" evidence="7">
    <location>
        <begin position="189"/>
        <end position="203"/>
    </location>
</feature>
<feature type="compositionally biased region" description="Acidic residues" evidence="7">
    <location>
        <begin position="33"/>
        <end position="45"/>
    </location>
</feature>
<feature type="compositionally biased region" description="Polar residues" evidence="7">
    <location>
        <begin position="147"/>
        <end position="156"/>
    </location>
</feature>
<feature type="compositionally biased region" description="Low complexity" evidence="7">
    <location>
        <begin position="20"/>
        <end position="32"/>
    </location>
</feature>
<evidence type="ECO:0000256" key="6">
    <source>
        <dbReference type="ARBA" id="ARBA00038256"/>
    </source>
</evidence>
<keyword evidence="5" id="KW-0539">Nucleus</keyword>
<keyword evidence="2" id="KW-0678">Repressor</keyword>
<evidence type="ECO:0000256" key="3">
    <source>
        <dbReference type="ARBA" id="ARBA00023015"/>
    </source>
</evidence>
<evidence type="ECO:0000256" key="2">
    <source>
        <dbReference type="ARBA" id="ARBA00022491"/>
    </source>
</evidence>
<dbReference type="Proteomes" id="UP001304895">
    <property type="component" value="Unassembled WGS sequence"/>
</dbReference>
<evidence type="ECO:0000256" key="7">
    <source>
        <dbReference type="SAM" id="MobiDB-lite"/>
    </source>
</evidence>
<feature type="compositionally biased region" description="Basic and acidic residues" evidence="7">
    <location>
        <begin position="690"/>
        <end position="700"/>
    </location>
</feature>
<feature type="region of interest" description="Disordered" evidence="7">
    <location>
        <begin position="602"/>
        <end position="700"/>
    </location>
</feature>
<reference evidence="8" key="2">
    <citation type="submission" date="2023-05" db="EMBL/GenBank/DDBJ databases">
        <authorList>
            <consortium name="Lawrence Berkeley National Laboratory"/>
            <person name="Steindorff A."/>
            <person name="Hensen N."/>
            <person name="Bonometti L."/>
            <person name="Westerberg I."/>
            <person name="Brannstrom I.O."/>
            <person name="Guillou S."/>
            <person name="Cros-Aarteil S."/>
            <person name="Calhoun S."/>
            <person name="Haridas S."/>
            <person name="Kuo A."/>
            <person name="Mondo S."/>
            <person name="Pangilinan J."/>
            <person name="Riley R."/>
            <person name="Labutti K."/>
            <person name="Andreopoulos B."/>
            <person name="Lipzen A."/>
            <person name="Chen C."/>
            <person name="Yanf M."/>
            <person name="Daum C."/>
            <person name="Ng V."/>
            <person name="Clum A."/>
            <person name="Ohm R."/>
            <person name="Martin F."/>
            <person name="Silar P."/>
            <person name="Natvig D."/>
            <person name="Lalanne C."/>
            <person name="Gautier V."/>
            <person name="Ament-Velasquez S.L."/>
            <person name="Kruys A."/>
            <person name="Hutchinson M.I."/>
            <person name="Powell A.J."/>
            <person name="Barry K."/>
            <person name="Miller A.N."/>
            <person name="Grigoriev I.V."/>
            <person name="Debuchy R."/>
            <person name="Gladieux P."/>
            <person name="Thoren M.H."/>
            <person name="Johannesson H."/>
        </authorList>
    </citation>
    <scope>NUCLEOTIDE SEQUENCE</scope>
    <source>
        <strain evidence="8">CBS 123565</strain>
    </source>
</reference>
<gene>
    <name evidence="8" type="ORF">BT67DRAFT_439685</name>
</gene>
<keyword evidence="3" id="KW-0805">Transcription regulation</keyword>
<dbReference type="GO" id="GO:0010468">
    <property type="term" value="P:regulation of gene expression"/>
    <property type="evidence" value="ECO:0007669"/>
    <property type="project" value="UniProtKB-ARBA"/>
</dbReference>
<dbReference type="EMBL" id="MU853403">
    <property type="protein sequence ID" value="KAK4136684.1"/>
    <property type="molecule type" value="Genomic_DNA"/>
</dbReference>